<evidence type="ECO:0000313" key="1">
    <source>
        <dbReference type="EMBL" id="CUV05165.1"/>
    </source>
</evidence>
<keyword evidence="3" id="KW-1185">Reference proteome</keyword>
<reference evidence="2 3" key="1">
    <citation type="submission" date="2014-11" db="EMBL/GenBank/DDBJ databases">
        <title>Comparative genomic analysis of Cryptosporidium hominis reveals occurrence of genetic recombination in virulent subtypes.</title>
        <authorList>
            <person name="Guo Y."/>
            <person name="Tang K."/>
            <person name="Frace M."/>
            <person name="Li N."/>
            <person name="Roellig D.M."/>
            <person name="Sammons S."/>
            <person name="Knipe K."/>
            <person name="Rowe L."/>
            <person name="Feng Y."/>
            <person name="Xiao L."/>
        </authorList>
    </citation>
    <scope>NUCLEOTIDE SEQUENCE [LARGE SCALE GENOMIC DNA]</scope>
    <source>
        <strain evidence="2">30976</strain>
    </source>
</reference>
<protein>
    <submittedName>
        <fullName evidence="1">Uncharacterized protein</fullName>
    </submittedName>
</protein>
<dbReference type="VEuPathDB" id="CryptoDB:CHUDEA3_2610"/>
<reference evidence="1" key="2">
    <citation type="submission" date="2015-08" db="EMBL/GenBank/DDBJ databases">
        <authorList>
            <person name="Babu N.S."/>
            <person name="Beckwith C.J."/>
            <person name="Beseler K.G."/>
            <person name="Brison A."/>
            <person name="Carone J.V."/>
            <person name="Caskin T.P."/>
            <person name="Diamond M."/>
            <person name="Durham M.E."/>
            <person name="Foxe J.M."/>
            <person name="Go M."/>
            <person name="Henderson B.A."/>
            <person name="Jones I.B."/>
            <person name="McGettigan J.A."/>
            <person name="Micheletti S.J."/>
            <person name="Nasrallah M.E."/>
            <person name="Ortiz D."/>
            <person name="Piller C.R."/>
            <person name="Privatt S.R."/>
            <person name="Schneider S.L."/>
            <person name="Sharp S."/>
            <person name="Smith T.C."/>
            <person name="Stanton J.D."/>
            <person name="Ullery H.E."/>
            <person name="Wilson R.J."/>
            <person name="Serrano M.G."/>
            <person name="Buck G."/>
            <person name="Lee V."/>
            <person name="Wang Y."/>
            <person name="Carvalho R."/>
            <person name="Voegtly L."/>
            <person name="Shi R."/>
            <person name="Duckworth R."/>
            <person name="Johnson A."/>
            <person name="Loviza R."/>
            <person name="Walstead R."/>
            <person name="Shah Z."/>
            <person name="Kiflezghi M."/>
            <person name="Wade K."/>
            <person name="Ball S.L."/>
            <person name="Bradley K.W."/>
            <person name="Asai D.J."/>
            <person name="Bowman C.A."/>
            <person name="Russell D.A."/>
            <person name="Pope W.H."/>
            <person name="Jacobs-Sera D."/>
            <person name="Hendrix R.W."/>
            <person name="Hatfull G.F."/>
        </authorList>
    </citation>
    <scope>NUCLEOTIDE SEQUENCE [LARGE SCALE GENOMIC DNA]</scope>
</reference>
<name>A0A0S4TEV0_CRYHO</name>
<sequence length="191" mass="22582">MDANNIVPENIEHIQQQSLNPTTTLNKKLIFSSNERNNLWELFSSNFLLFKFYPSGNEIEEELKSIHEMIKVFENWKSLISTKKMSLFDFCKTIEKFTFHTETQDYRLRTVYKYKSIKSGMHSNMSNYEFRPISSKEHTDQRNIVGDQNDDSKSINSNQNLDTSCEIEEKLKAKRELALKRRKLLLTNKVL</sequence>
<proteinExistence type="predicted"/>
<reference evidence="2 3" key="3">
    <citation type="submission" date="2017-10" db="EMBL/GenBank/DDBJ databases">
        <title>Consistent, comparative and evidence-based genome annotation and re-annotation for the closely-related species, Cryptosporidium parvum, C. hominis and C. tyzzeri.</title>
        <authorList>
            <person name="Baptista R.P."/>
            <person name="Li Y."/>
            <person name="Sateriale A."/>
            <person name="Striepen B."/>
            <person name="Kissinger J.C."/>
        </authorList>
    </citation>
    <scope>NUCLEOTIDE SEQUENCE [LARGE SCALE GENOMIC DNA]</scope>
    <source>
        <strain evidence="2">30976</strain>
    </source>
</reference>
<accession>A0A0S4TEV0</accession>
<dbReference type="AlphaFoldDB" id="A0A0S4TEV0"/>
<dbReference type="VEuPathDB" id="CryptoDB:ChTU502y2012_401g0365"/>
<organism evidence="1">
    <name type="scientific">Cryptosporidium hominis</name>
    <dbReference type="NCBI Taxonomy" id="237895"/>
    <lineage>
        <taxon>Eukaryota</taxon>
        <taxon>Sar</taxon>
        <taxon>Alveolata</taxon>
        <taxon>Apicomplexa</taxon>
        <taxon>Conoidasida</taxon>
        <taxon>Coccidia</taxon>
        <taxon>Eucoccidiorida</taxon>
        <taxon>Eimeriorina</taxon>
        <taxon>Cryptosporidiidae</taxon>
        <taxon>Cryptosporidium</taxon>
    </lineage>
</organism>
<dbReference type="OrthoDB" id="341151at2759"/>
<dbReference type="EMBL" id="LN877949">
    <property type="protein sequence ID" value="CUV05165.1"/>
    <property type="molecule type" value="Genomic_DNA"/>
</dbReference>
<evidence type="ECO:0000313" key="2">
    <source>
        <dbReference type="EMBL" id="PPS93728.1"/>
    </source>
</evidence>
<evidence type="ECO:0000313" key="3">
    <source>
        <dbReference type="Proteomes" id="UP001429100"/>
    </source>
</evidence>
<dbReference type="Proteomes" id="UP001429100">
    <property type="component" value="Unassembled WGS sequence"/>
</dbReference>
<dbReference type="EMBL" id="JTAI01000031">
    <property type="protein sequence ID" value="PPS93728.1"/>
    <property type="molecule type" value="Genomic_DNA"/>
</dbReference>
<dbReference type="VEuPathDB" id="CryptoDB:GY17_00002487"/>
<gene>
    <name evidence="1" type="ORF">CHUDEA3_2610</name>
    <name evidence="2" type="ORF">GY17_00002487</name>
</gene>
<dbReference type="Proteomes" id="UP000199752">
    <property type="component" value="Chromosome 3"/>
</dbReference>
<dbReference type="VEuPathDB" id="CryptoDB:Chro.30300"/>